<dbReference type="AlphaFoldDB" id="A0A660KRB9"/>
<sequence>MRDFSFQIKYFYGTSPDSLQSGGQGLVNAIAFSISPIETDIMWNVPILTNYKAKAMQDPEIQNILQDPVIILVKRGKLTLYQIHFAYTFTDRGGQEAFIPPCSTKGAQRCWLSSSLQPKCQKMDGVDAETSLALALKELVLELQAKIFAPLIFHPYMEHQ</sequence>
<gene>
    <name evidence="1" type="ORF">FH972_010400</name>
</gene>
<organism evidence="1 2">
    <name type="scientific">Carpinus fangiana</name>
    <dbReference type="NCBI Taxonomy" id="176857"/>
    <lineage>
        <taxon>Eukaryota</taxon>
        <taxon>Viridiplantae</taxon>
        <taxon>Streptophyta</taxon>
        <taxon>Embryophyta</taxon>
        <taxon>Tracheophyta</taxon>
        <taxon>Spermatophyta</taxon>
        <taxon>Magnoliopsida</taxon>
        <taxon>eudicotyledons</taxon>
        <taxon>Gunneridae</taxon>
        <taxon>Pentapetalae</taxon>
        <taxon>rosids</taxon>
        <taxon>fabids</taxon>
        <taxon>Fagales</taxon>
        <taxon>Betulaceae</taxon>
        <taxon>Carpinus</taxon>
    </lineage>
</organism>
<protein>
    <submittedName>
        <fullName evidence="1">Uncharacterized protein</fullName>
    </submittedName>
</protein>
<dbReference type="Gene3D" id="1.10.260.100">
    <property type="match status" value="1"/>
</dbReference>
<dbReference type="Proteomes" id="UP000327013">
    <property type="component" value="Chromosome 4"/>
</dbReference>
<reference evidence="1 2" key="1">
    <citation type="submission" date="2019-06" db="EMBL/GenBank/DDBJ databases">
        <title>A chromosomal-level reference genome of Carpinus fangiana (Coryloideae, Betulaceae).</title>
        <authorList>
            <person name="Yang X."/>
            <person name="Wang Z."/>
            <person name="Zhang L."/>
            <person name="Hao G."/>
            <person name="Liu J."/>
            <person name="Yang Y."/>
        </authorList>
    </citation>
    <scope>NUCLEOTIDE SEQUENCE [LARGE SCALE GENOMIC DNA]</scope>
    <source>
        <strain evidence="1">Cfa_2016G</strain>
        <tissue evidence="1">Leaf</tissue>
    </source>
</reference>
<proteinExistence type="predicted"/>
<dbReference type="EMBL" id="CM017324">
    <property type="protein sequence ID" value="KAE8037845.1"/>
    <property type="molecule type" value="Genomic_DNA"/>
</dbReference>
<evidence type="ECO:0000313" key="1">
    <source>
        <dbReference type="EMBL" id="KAE8037845.1"/>
    </source>
</evidence>
<evidence type="ECO:0000313" key="2">
    <source>
        <dbReference type="Proteomes" id="UP000327013"/>
    </source>
</evidence>
<accession>A0A660KRB9</accession>
<name>A0A660KRB9_9ROSI</name>
<keyword evidence="2" id="KW-1185">Reference proteome</keyword>